<gene>
    <name evidence="1" type="ORF">HNR59_001241</name>
</gene>
<keyword evidence="2" id="KW-1185">Reference proteome</keyword>
<name>A0A7W9VUP2_9HYPH</name>
<evidence type="ECO:0000313" key="2">
    <source>
        <dbReference type="Proteomes" id="UP000533306"/>
    </source>
</evidence>
<evidence type="ECO:0000313" key="1">
    <source>
        <dbReference type="EMBL" id="MBB6011896.1"/>
    </source>
</evidence>
<sequence>MIIPADFHKPTVKRGFVIVKPDGRLWDEYFYPNEENAAHMAAINPCLRVCRARRVVSWANQTTTTLKGRCEVIIDRGEP</sequence>
<organism evidence="1 2">
    <name type="scientific">Aquamicrobium lusatiense</name>
    <dbReference type="NCBI Taxonomy" id="89772"/>
    <lineage>
        <taxon>Bacteria</taxon>
        <taxon>Pseudomonadati</taxon>
        <taxon>Pseudomonadota</taxon>
        <taxon>Alphaproteobacteria</taxon>
        <taxon>Hyphomicrobiales</taxon>
        <taxon>Phyllobacteriaceae</taxon>
        <taxon>Aquamicrobium</taxon>
    </lineage>
</organism>
<dbReference type="AlphaFoldDB" id="A0A7W9VUP2"/>
<accession>A0A7W9VUP2</accession>
<comment type="caution">
    <text evidence="1">The sequence shown here is derived from an EMBL/GenBank/DDBJ whole genome shotgun (WGS) entry which is preliminary data.</text>
</comment>
<reference evidence="1 2" key="1">
    <citation type="submission" date="2020-08" db="EMBL/GenBank/DDBJ databases">
        <title>Genomic Encyclopedia of Type Strains, Phase IV (KMG-IV): sequencing the most valuable type-strain genomes for metagenomic binning, comparative biology and taxonomic classification.</title>
        <authorList>
            <person name="Goeker M."/>
        </authorList>
    </citation>
    <scope>NUCLEOTIDE SEQUENCE [LARGE SCALE GENOMIC DNA]</scope>
    <source>
        <strain evidence="1 2">DSM 11099</strain>
    </source>
</reference>
<dbReference type="Proteomes" id="UP000533306">
    <property type="component" value="Unassembled WGS sequence"/>
</dbReference>
<dbReference type="EMBL" id="JACHEU010000001">
    <property type="protein sequence ID" value="MBB6011896.1"/>
    <property type="molecule type" value="Genomic_DNA"/>
</dbReference>
<protein>
    <submittedName>
        <fullName evidence="1">Uncharacterized protein</fullName>
    </submittedName>
</protein>
<proteinExistence type="predicted"/>
<dbReference type="RefSeq" id="WP_183827422.1">
    <property type="nucleotide sequence ID" value="NZ_JACHEU010000001.1"/>
</dbReference>